<comment type="caution">
    <text evidence="3">The sequence shown here is derived from an EMBL/GenBank/DDBJ whole genome shotgun (WGS) entry which is preliminary data.</text>
</comment>
<dbReference type="Proteomes" id="UP000193411">
    <property type="component" value="Unassembled WGS sequence"/>
</dbReference>
<feature type="region of interest" description="Disordered" evidence="1">
    <location>
        <begin position="65"/>
        <end position="85"/>
    </location>
</feature>
<feature type="compositionally biased region" description="Polar residues" evidence="1">
    <location>
        <begin position="72"/>
        <end position="85"/>
    </location>
</feature>
<evidence type="ECO:0000313" key="4">
    <source>
        <dbReference type="Proteomes" id="UP000193411"/>
    </source>
</evidence>
<organism evidence="3 4">
    <name type="scientific">Catenaria anguillulae PL171</name>
    <dbReference type="NCBI Taxonomy" id="765915"/>
    <lineage>
        <taxon>Eukaryota</taxon>
        <taxon>Fungi</taxon>
        <taxon>Fungi incertae sedis</taxon>
        <taxon>Blastocladiomycota</taxon>
        <taxon>Blastocladiomycetes</taxon>
        <taxon>Blastocladiales</taxon>
        <taxon>Catenariaceae</taxon>
        <taxon>Catenaria</taxon>
    </lineage>
</organism>
<dbReference type="EMBL" id="MCFL01000011">
    <property type="protein sequence ID" value="ORZ37677.1"/>
    <property type="molecule type" value="Genomic_DNA"/>
</dbReference>
<evidence type="ECO:0000256" key="1">
    <source>
        <dbReference type="SAM" id="MobiDB-lite"/>
    </source>
</evidence>
<protein>
    <submittedName>
        <fullName evidence="3">Uncharacterized protein</fullName>
    </submittedName>
</protein>
<name>A0A1Y2HSV4_9FUNG</name>
<evidence type="ECO:0000256" key="2">
    <source>
        <dbReference type="SAM" id="SignalP"/>
    </source>
</evidence>
<feature type="signal peptide" evidence="2">
    <location>
        <begin position="1"/>
        <end position="26"/>
    </location>
</feature>
<sequence>MEKTDDGAQSVGYLAVLLLMVGRVRARSIPWLCVGLFGDSTSSADADAQPEAACDTQCEAGMARVTADSNKDTQPAEWTSGTDDSLTIDSSVQDTCSNHASILSRVAAAAGIPSSSHSQLEPITSAAQVVDIAVAPNVDSTRAVTPLATFPPSSAWVDHCWPSAHHAVLAASVPPSWSLTIGQ</sequence>
<dbReference type="AlphaFoldDB" id="A0A1Y2HSV4"/>
<keyword evidence="4" id="KW-1185">Reference proteome</keyword>
<accession>A0A1Y2HSV4</accession>
<keyword evidence="2" id="KW-0732">Signal</keyword>
<evidence type="ECO:0000313" key="3">
    <source>
        <dbReference type="EMBL" id="ORZ37677.1"/>
    </source>
</evidence>
<reference evidence="3 4" key="1">
    <citation type="submission" date="2016-07" db="EMBL/GenBank/DDBJ databases">
        <title>Pervasive Adenine N6-methylation of Active Genes in Fungi.</title>
        <authorList>
            <consortium name="DOE Joint Genome Institute"/>
            <person name="Mondo S.J."/>
            <person name="Dannebaum R.O."/>
            <person name="Kuo R.C."/>
            <person name="Labutti K."/>
            <person name="Haridas S."/>
            <person name="Kuo A."/>
            <person name="Salamov A."/>
            <person name="Ahrendt S.R."/>
            <person name="Lipzen A."/>
            <person name="Sullivan W."/>
            <person name="Andreopoulos W.B."/>
            <person name="Clum A."/>
            <person name="Lindquist E."/>
            <person name="Daum C."/>
            <person name="Ramamoorthy G.K."/>
            <person name="Gryganskyi A."/>
            <person name="Culley D."/>
            <person name="Magnuson J.K."/>
            <person name="James T.Y."/>
            <person name="O'Malley M.A."/>
            <person name="Stajich J.E."/>
            <person name="Spatafora J.W."/>
            <person name="Visel A."/>
            <person name="Grigoriev I.V."/>
        </authorList>
    </citation>
    <scope>NUCLEOTIDE SEQUENCE [LARGE SCALE GENOMIC DNA]</scope>
    <source>
        <strain evidence="3 4">PL171</strain>
    </source>
</reference>
<proteinExistence type="predicted"/>
<feature type="chain" id="PRO_5012078986" evidence="2">
    <location>
        <begin position="27"/>
        <end position="183"/>
    </location>
</feature>
<gene>
    <name evidence="3" type="ORF">BCR44DRAFT_1023712</name>
</gene>